<feature type="signal peptide" evidence="1">
    <location>
        <begin position="1"/>
        <end position="20"/>
    </location>
</feature>
<dbReference type="KEGG" id="fax:FUAX_13570"/>
<dbReference type="Proteomes" id="UP001348817">
    <property type="component" value="Chromosome"/>
</dbReference>
<accession>A0AAU9D9G6</accession>
<gene>
    <name evidence="2" type="ORF">FUAX_13570</name>
</gene>
<evidence type="ECO:0000313" key="3">
    <source>
        <dbReference type="Proteomes" id="UP001348817"/>
    </source>
</evidence>
<evidence type="ECO:0000313" key="2">
    <source>
        <dbReference type="EMBL" id="BDD08925.1"/>
    </source>
</evidence>
<feature type="chain" id="PRO_5043762212" evidence="1">
    <location>
        <begin position="21"/>
        <end position="331"/>
    </location>
</feature>
<keyword evidence="3" id="KW-1185">Reference proteome</keyword>
<evidence type="ECO:0000256" key="1">
    <source>
        <dbReference type="SAM" id="SignalP"/>
    </source>
</evidence>
<reference evidence="2 3" key="1">
    <citation type="submission" date="2021-12" db="EMBL/GenBank/DDBJ databases">
        <title>Genome sequencing of bacteria with rrn-lacking chromosome and rrn-plasmid.</title>
        <authorList>
            <person name="Anda M."/>
            <person name="Iwasaki W."/>
        </authorList>
    </citation>
    <scope>NUCLEOTIDE SEQUENCE [LARGE SCALE GENOMIC DNA]</scope>
    <source>
        <strain evidence="2 3">DSM 100852</strain>
    </source>
</reference>
<dbReference type="NCBIfam" id="TIGR03519">
    <property type="entry name" value="T9SS_PorP_fam"/>
    <property type="match status" value="1"/>
</dbReference>
<sequence>MRRWLYILIFLLSAHTAVLAQGIDIFSQYADNLYLANPAAIGLSDGIEINMAGRTQWVGIDYSPQSYILEINSKLNGFEPKTFPMGSMRTGTPHPALRIPKKPGQKSRPALAMEGYLRYDESGAFRTTTVNIGAAVHFPFSKGRRLAVGLKSGFGVMQLIDGRANRLINPDDPTYNRFLDDFDTRYEWDLSGGVFFYTPTYFVGYAVNKSSRRRFATESNSIKHIFLDQMIVGGYNFDVGPHVTLRPAVYLQIINPQPVDVDANLTGFYDKKFWLGIGYRSSKELYALAGAKILDRISIGYSFSMIQNGLEDQSHGTHEVVLKITTKKKKK</sequence>
<dbReference type="AlphaFoldDB" id="A0AAU9D9G6"/>
<keyword evidence="1" id="KW-0732">Signal</keyword>
<name>A0AAU9D9G6_9BACT</name>
<dbReference type="InterPro" id="IPR019861">
    <property type="entry name" value="PorP/SprF_Bacteroidetes"/>
</dbReference>
<protein>
    <submittedName>
        <fullName evidence="2">Membrane protein</fullName>
    </submittedName>
</protein>
<organism evidence="2 3">
    <name type="scientific">Fulvitalea axinellae</name>
    <dbReference type="NCBI Taxonomy" id="1182444"/>
    <lineage>
        <taxon>Bacteria</taxon>
        <taxon>Pseudomonadati</taxon>
        <taxon>Bacteroidota</taxon>
        <taxon>Cytophagia</taxon>
        <taxon>Cytophagales</taxon>
        <taxon>Persicobacteraceae</taxon>
        <taxon>Fulvitalea</taxon>
    </lineage>
</organism>
<dbReference type="Pfam" id="PF11751">
    <property type="entry name" value="PorP_SprF"/>
    <property type="match status" value="1"/>
</dbReference>
<dbReference type="EMBL" id="AP025314">
    <property type="protein sequence ID" value="BDD08925.1"/>
    <property type="molecule type" value="Genomic_DNA"/>
</dbReference>
<proteinExistence type="predicted"/>
<dbReference type="RefSeq" id="WP_338394151.1">
    <property type="nucleotide sequence ID" value="NZ_AP025314.1"/>
</dbReference>